<organism evidence="1 2">
    <name type="scientific">Bartonella fuyuanensis</name>
    <dbReference type="NCBI Taxonomy" id="1460968"/>
    <lineage>
        <taxon>Bacteria</taxon>
        <taxon>Pseudomonadati</taxon>
        <taxon>Pseudomonadota</taxon>
        <taxon>Alphaproteobacteria</taxon>
        <taxon>Hyphomicrobiales</taxon>
        <taxon>Bartonellaceae</taxon>
        <taxon>Bartonella</taxon>
    </lineage>
</organism>
<name>A0A840E3M3_9HYPH</name>
<sequence length="53" mass="5902">MSDLNLTKGGKFFLIQTGIAIVMKELKINKKRAAWNKGNGTDAHNKLYTASYT</sequence>
<evidence type="ECO:0000313" key="2">
    <source>
        <dbReference type="Proteomes" id="UP000585970"/>
    </source>
</evidence>
<protein>
    <submittedName>
        <fullName evidence="1">Uncharacterized protein</fullName>
    </submittedName>
</protein>
<reference evidence="1 2" key="1">
    <citation type="submission" date="2020-08" db="EMBL/GenBank/DDBJ databases">
        <title>Genomic Encyclopedia of Type Strains, Phase IV (KMG-IV): sequencing the most valuable type-strain genomes for metagenomic binning, comparative biology and taxonomic classification.</title>
        <authorList>
            <person name="Goeker M."/>
        </authorList>
    </citation>
    <scope>NUCLEOTIDE SEQUENCE [LARGE SCALE GENOMIC DNA]</scope>
    <source>
        <strain evidence="1 2">DSM 100694</strain>
    </source>
</reference>
<dbReference type="EMBL" id="JACIFE010000010">
    <property type="protein sequence ID" value="MBB4076748.1"/>
    <property type="molecule type" value="Genomic_DNA"/>
</dbReference>
<dbReference type="AlphaFoldDB" id="A0A840E3M3"/>
<dbReference type="RefSeq" id="WP_183194267.1">
    <property type="nucleotide sequence ID" value="NZ_JACIFE010000010.1"/>
</dbReference>
<accession>A0A840E3M3</accession>
<proteinExistence type="predicted"/>
<keyword evidence="2" id="KW-1185">Reference proteome</keyword>
<comment type="caution">
    <text evidence="1">The sequence shown here is derived from an EMBL/GenBank/DDBJ whole genome shotgun (WGS) entry which is preliminary data.</text>
</comment>
<evidence type="ECO:0000313" key="1">
    <source>
        <dbReference type="EMBL" id="MBB4076748.1"/>
    </source>
</evidence>
<gene>
    <name evidence="1" type="ORF">GGR08_001055</name>
</gene>
<dbReference type="Proteomes" id="UP000585970">
    <property type="component" value="Unassembled WGS sequence"/>
</dbReference>